<name>A0A0N4T526_BRUPA</name>
<evidence type="ECO:0000313" key="3">
    <source>
        <dbReference type="WBParaSite" id="BPAG_0000330701-mRNA-1"/>
    </source>
</evidence>
<organism evidence="3">
    <name type="scientific">Brugia pahangi</name>
    <name type="common">Filarial nematode worm</name>
    <dbReference type="NCBI Taxonomy" id="6280"/>
    <lineage>
        <taxon>Eukaryota</taxon>
        <taxon>Metazoa</taxon>
        <taxon>Ecdysozoa</taxon>
        <taxon>Nematoda</taxon>
        <taxon>Chromadorea</taxon>
        <taxon>Rhabditida</taxon>
        <taxon>Spirurina</taxon>
        <taxon>Spiruromorpha</taxon>
        <taxon>Filarioidea</taxon>
        <taxon>Onchocercidae</taxon>
        <taxon>Brugia</taxon>
    </lineage>
</organism>
<accession>A0A0N4T526</accession>
<evidence type="ECO:0000313" key="1">
    <source>
        <dbReference type="EMBL" id="VDN84463.1"/>
    </source>
</evidence>
<gene>
    <name evidence="1" type="ORF">BPAG_LOCUS3277</name>
</gene>
<reference evidence="3" key="1">
    <citation type="submission" date="2017-02" db="UniProtKB">
        <authorList>
            <consortium name="WormBaseParasite"/>
        </authorList>
    </citation>
    <scope>IDENTIFICATION</scope>
</reference>
<sequence>MTLISRYINQATNASVLTDEAVGYAVFFAFVKDLASKKIAMKFLACEE</sequence>
<keyword evidence="2" id="KW-1185">Reference proteome</keyword>
<dbReference type="AlphaFoldDB" id="A0A0N4T526"/>
<reference evidence="1 2" key="2">
    <citation type="submission" date="2018-11" db="EMBL/GenBank/DDBJ databases">
        <authorList>
            <consortium name="Pathogen Informatics"/>
        </authorList>
    </citation>
    <scope>NUCLEOTIDE SEQUENCE [LARGE SCALE GENOMIC DNA]</scope>
</reference>
<dbReference type="EMBL" id="UZAD01000839">
    <property type="protein sequence ID" value="VDN84463.1"/>
    <property type="molecule type" value="Genomic_DNA"/>
</dbReference>
<dbReference type="WBParaSite" id="BPAG_0000330701-mRNA-1">
    <property type="protein sequence ID" value="BPAG_0000330701-mRNA-1"/>
    <property type="gene ID" value="BPAG_0000330701"/>
</dbReference>
<proteinExistence type="predicted"/>
<protein>
    <submittedName>
        <fullName evidence="3">Transposase</fullName>
    </submittedName>
</protein>
<dbReference type="Proteomes" id="UP000278627">
    <property type="component" value="Unassembled WGS sequence"/>
</dbReference>
<evidence type="ECO:0000313" key="2">
    <source>
        <dbReference type="Proteomes" id="UP000278627"/>
    </source>
</evidence>